<reference evidence="10" key="1">
    <citation type="journal article" date="2018" name="Genome Res.">
        <title>The genomic architecture and molecular evolution of ant odorant receptors.</title>
        <authorList>
            <person name="McKenzie S.K."/>
            <person name="Kronauer D.J.C."/>
        </authorList>
    </citation>
    <scope>NUCLEOTIDE SEQUENCE [LARGE SCALE GENOMIC DNA]</scope>
    <source>
        <strain evidence="10">Clonal line C1</strain>
    </source>
</reference>
<feature type="transmembrane region" description="Helical" evidence="8">
    <location>
        <begin position="306"/>
        <end position="331"/>
    </location>
</feature>
<feature type="transmembrane region" description="Helical" evidence="8">
    <location>
        <begin position="513"/>
        <end position="533"/>
    </location>
</feature>
<evidence type="ECO:0000256" key="8">
    <source>
        <dbReference type="SAM" id="Phobius"/>
    </source>
</evidence>
<feature type="region of interest" description="Disordered" evidence="7">
    <location>
        <begin position="543"/>
        <end position="566"/>
    </location>
</feature>
<dbReference type="SUPFAM" id="SSF103473">
    <property type="entry name" value="MFS general substrate transporter"/>
    <property type="match status" value="1"/>
</dbReference>
<evidence type="ECO:0000313" key="10">
    <source>
        <dbReference type="EMBL" id="RLU21487.1"/>
    </source>
</evidence>
<feature type="transmembrane region" description="Helical" evidence="8">
    <location>
        <begin position="451"/>
        <end position="474"/>
    </location>
</feature>
<evidence type="ECO:0000259" key="9">
    <source>
        <dbReference type="PROSITE" id="PS50850"/>
    </source>
</evidence>
<dbReference type="Pfam" id="PF00083">
    <property type="entry name" value="Sugar_tr"/>
    <property type="match status" value="1"/>
</dbReference>
<keyword evidence="4 8" id="KW-0812">Transmembrane</keyword>
<feature type="transmembrane region" description="Helical" evidence="8">
    <location>
        <begin position="400"/>
        <end position="419"/>
    </location>
</feature>
<dbReference type="GO" id="GO:0022857">
    <property type="term" value="F:transmembrane transporter activity"/>
    <property type="evidence" value="ECO:0007669"/>
    <property type="project" value="InterPro"/>
</dbReference>
<feature type="transmembrane region" description="Helical" evidence="8">
    <location>
        <begin position="426"/>
        <end position="445"/>
    </location>
</feature>
<gene>
    <name evidence="10" type="ORF">DMN91_005860</name>
</gene>
<dbReference type="Pfam" id="PF07690">
    <property type="entry name" value="MFS_1"/>
    <property type="match status" value="1"/>
</dbReference>
<feature type="transmembrane region" description="Helical" evidence="8">
    <location>
        <begin position="140"/>
        <end position="165"/>
    </location>
</feature>
<feature type="transmembrane region" description="Helical" evidence="8">
    <location>
        <begin position="177"/>
        <end position="204"/>
    </location>
</feature>
<accession>A0A3L8DM56</accession>
<dbReference type="GO" id="GO:0016020">
    <property type="term" value="C:membrane"/>
    <property type="evidence" value="ECO:0007669"/>
    <property type="project" value="UniProtKB-SubCell"/>
</dbReference>
<evidence type="ECO:0000256" key="1">
    <source>
        <dbReference type="ARBA" id="ARBA00004141"/>
    </source>
</evidence>
<evidence type="ECO:0000256" key="6">
    <source>
        <dbReference type="ARBA" id="ARBA00023136"/>
    </source>
</evidence>
<feature type="transmembrane region" description="Helical" evidence="8">
    <location>
        <begin position="86"/>
        <end position="107"/>
    </location>
</feature>
<dbReference type="Gene3D" id="1.20.1250.20">
    <property type="entry name" value="MFS general substrate transporter like domains"/>
    <property type="match status" value="1"/>
</dbReference>
<evidence type="ECO:0000256" key="2">
    <source>
        <dbReference type="ARBA" id="ARBA00008335"/>
    </source>
</evidence>
<dbReference type="InterPro" id="IPR011701">
    <property type="entry name" value="MFS"/>
</dbReference>
<keyword evidence="3" id="KW-0813">Transport</keyword>
<dbReference type="InterPro" id="IPR020846">
    <property type="entry name" value="MFS_dom"/>
</dbReference>
<organism evidence="10">
    <name type="scientific">Ooceraea biroi</name>
    <name type="common">Clonal raider ant</name>
    <name type="synonym">Cerapachys biroi</name>
    <dbReference type="NCBI Taxonomy" id="2015173"/>
    <lineage>
        <taxon>Eukaryota</taxon>
        <taxon>Metazoa</taxon>
        <taxon>Ecdysozoa</taxon>
        <taxon>Arthropoda</taxon>
        <taxon>Hexapoda</taxon>
        <taxon>Insecta</taxon>
        <taxon>Pterygota</taxon>
        <taxon>Neoptera</taxon>
        <taxon>Endopterygota</taxon>
        <taxon>Hymenoptera</taxon>
        <taxon>Apocrita</taxon>
        <taxon>Aculeata</taxon>
        <taxon>Formicoidea</taxon>
        <taxon>Formicidae</taxon>
        <taxon>Dorylinae</taxon>
        <taxon>Ooceraea</taxon>
    </lineage>
</organism>
<dbReference type="InterPro" id="IPR036259">
    <property type="entry name" value="MFS_trans_sf"/>
</dbReference>
<protein>
    <recommendedName>
        <fullName evidence="9">Major facilitator superfamily (MFS) profile domain-containing protein</fullName>
    </recommendedName>
</protein>
<comment type="caution">
    <text evidence="10">The sequence shown here is derived from an EMBL/GenBank/DDBJ whole genome shotgun (WGS) entry which is preliminary data.</text>
</comment>
<comment type="subcellular location">
    <subcellularLocation>
        <location evidence="1">Membrane</location>
        <topology evidence="1">Multi-pass membrane protein</topology>
    </subcellularLocation>
</comment>
<name>A0A3L8DM56_OOCBI</name>
<feature type="transmembrane region" description="Helical" evidence="8">
    <location>
        <begin position="486"/>
        <end position="507"/>
    </location>
</feature>
<dbReference type="Proteomes" id="UP000279307">
    <property type="component" value="Chromosome 6"/>
</dbReference>
<reference evidence="10" key="2">
    <citation type="submission" date="2018-07" db="EMBL/GenBank/DDBJ databases">
        <authorList>
            <person name="Mckenzie S.K."/>
            <person name="Kronauer D.J.C."/>
        </authorList>
    </citation>
    <scope>NUCLEOTIDE SEQUENCE</scope>
    <source>
        <strain evidence="10">Clonal line C1</strain>
    </source>
</reference>
<evidence type="ECO:0000256" key="3">
    <source>
        <dbReference type="ARBA" id="ARBA00022448"/>
    </source>
</evidence>
<dbReference type="AlphaFoldDB" id="A0A3L8DM56"/>
<dbReference type="OrthoDB" id="3936150at2759"/>
<comment type="similarity">
    <text evidence="2">Belongs to the major facilitator superfamily.</text>
</comment>
<keyword evidence="5 8" id="KW-1133">Transmembrane helix</keyword>
<dbReference type="EMBL" id="QOIP01000006">
    <property type="protein sequence ID" value="RLU21487.1"/>
    <property type="molecule type" value="Genomic_DNA"/>
</dbReference>
<dbReference type="PANTHER" id="PTHR23511:SF36">
    <property type="entry name" value="EG:BACR7A4.13 PROTEIN-RELATED"/>
    <property type="match status" value="1"/>
</dbReference>
<dbReference type="InterPro" id="IPR005828">
    <property type="entry name" value="MFS_sugar_transport-like"/>
</dbReference>
<feature type="transmembrane region" description="Helical" evidence="8">
    <location>
        <begin position="216"/>
        <end position="237"/>
    </location>
</feature>
<feature type="compositionally biased region" description="Basic and acidic residues" evidence="7">
    <location>
        <begin position="543"/>
        <end position="555"/>
    </location>
</feature>
<keyword evidence="6 8" id="KW-0472">Membrane</keyword>
<proteinExistence type="inferred from homology"/>
<evidence type="ECO:0000256" key="7">
    <source>
        <dbReference type="SAM" id="MobiDB-lite"/>
    </source>
</evidence>
<dbReference type="PANTHER" id="PTHR23511">
    <property type="entry name" value="SYNAPTIC VESICLE GLYCOPROTEIN 2"/>
    <property type="match status" value="1"/>
</dbReference>
<feature type="domain" description="Major facilitator superfamily (MFS) profile" evidence="9">
    <location>
        <begin position="53"/>
        <end position="538"/>
    </location>
</feature>
<feature type="transmembrane region" description="Helical" evidence="8">
    <location>
        <begin position="46"/>
        <end position="66"/>
    </location>
</feature>
<dbReference type="PROSITE" id="PS50850">
    <property type="entry name" value="MFS"/>
    <property type="match status" value="1"/>
</dbReference>
<feature type="transmembrane region" description="Helical" evidence="8">
    <location>
        <begin position="114"/>
        <end position="134"/>
    </location>
</feature>
<evidence type="ECO:0000256" key="5">
    <source>
        <dbReference type="ARBA" id="ARBA00022989"/>
    </source>
</evidence>
<sequence length="566" mass="62589">MLASDRDNNKIATITGEKPSFVTSAEGNVNVNESTDLDKAISTTGYGLFNVLLLLATLPIAWTAVFDTTSGAFILASAECDLQLTFFRKGMLVAFPYVAMIMTSFIWDYITPYIGMKILFILAMLGDAILNILSSGIHSYYVFLLVKFISGILVGGPLAMVMTYLTEFHSARYKPRFATWAGFLFAVANIVPAALGFTILPLNWHIDVFGQDYDSWRIYLLICSILPVVGLMTATMLPESPKYLMAIGKPDAALKLLRRMYCMNTRQPPETFPIKALLVGPKAQLARPVLEASLERLRASLYNVKLLLMTIAYLPAFCFVSFLQFGSMLGFNVMRLWVPHLFIILNNFDAENWTPEGRQPTMCEMLDRHAALPGRRYLNCSNFDDACFRWTINPTVYQNSTIIASSAVIFSFLIGFITTTKLRKQIIMLMAFLISVASSFGINWAQSPPYMLTLAAAVIVTTRIAGNIVTAVNVDVIPVPLRATSTNILTTIGNIAAIVGNLIFSALLGTECIVAFMGLGCFFFVCCCVCLFFPQPVKESPKKLAEADTSKENNKRHLNHSQGTST</sequence>
<evidence type="ECO:0000256" key="4">
    <source>
        <dbReference type="ARBA" id="ARBA00022692"/>
    </source>
</evidence>